<feature type="domain" description="ABM" evidence="2">
    <location>
        <begin position="41"/>
        <end position="137"/>
    </location>
</feature>
<reference evidence="4" key="1">
    <citation type="journal article" date="2019" name="Int. J. Syst. Evol. Microbiol.">
        <title>The Global Catalogue of Microorganisms (GCM) 10K type strain sequencing project: providing services to taxonomists for standard genome sequencing and annotation.</title>
        <authorList>
            <consortium name="The Broad Institute Genomics Platform"/>
            <consortium name="The Broad Institute Genome Sequencing Center for Infectious Disease"/>
            <person name="Wu L."/>
            <person name="Ma J."/>
        </authorList>
    </citation>
    <scope>NUCLEOTIDE SEQUENCE [LARGE SCALE GENOMIC DNA]</scope>
    <source>
        <strain evidence="4">JCM 4733</strain>
    </source>
</reference>
<evidence type="ECO:0000313" key="3">
    <source>
        <dbReference type="EMBL" id="GHA55193.1"/>
    </source>
</evidence>
<evidence type="ECO:0000256" key="1">
    <source>
        <dbReference type="SAM" id="MobiDB-lite"/>
    </source>
</evidence>
<dbReference type="Gene3D" id="3.30.70.100">
    <property type="match status" value="1"/>
</dbReference>
<keyword evidence="3" id="KW-0560">Oxidoreductase</keyword>
<dbReference type="SUPFAM" id="SSF54909">
    <property type="entry name" value="Dimeric alpha+beta barrel"/>
    <property type="match status" value="1"/>
</dbReference>
<sequence>MTLDAGARHQQPTNGHKRVASSVTVGMSQSLESKTGIDGPVTVIKRYTVPTGEADYFVEVYQENARIMSTQPGFVRSRLHRPLADGPEVQFVHIAEWTSGTTLDKATGNPEWHASLQRMFDDPGLHITSEPASYRVVVELHPS</sequence>
<comment type="caution">
    <text evidence="3">The sequence shown here is derived from an EMBL/GenBank/DDBJ whole genome shotgun (WGS) entry which is preliminary data.</text>
</comment>
<proteinExistence type="predicted"/>
<dbReference type="PROSITE" id="PS51725">
    <property type="entry name" value="ABM"/>
    <property type="match status" value="1"/>
</dbReference>
<evidence type="ECO:0000313" key="4">
    <source>
        <dbReference type="Proteomes" id="UP000653644"/>
    </source>
</evidence>
<dbReference type="InterPro" id="IPR011008">
    <property type="entry name" value="Dimeric_a/b-barrel"/>
</dbReference>
<dbReference type="EMBL" id="BMVN01000035">
    <property type="protein sequence ID" value="GHA55193.1"/>
    <property type="molecule type" value="Genomic_DNA"/>
</dbReference>
<dbReference type="Pfam" id="PF03992">
    <property type="entry name" value="ABM"/>
    <property type="match status" value="1"/>
</dbReference>
<dbReference type="Proteomes" id="UP000653644">
    <property type="component" value="Unassembled WGS sequence"/>
</dbReference>
<protein>
    <submittedName>
        <fullName evidence="3">Antibiotic biosynthesis monooxygenase</fullName>
    </submittedName>
</protein>
<name>A0ABQ3D330_9ACTN</name>
<feature type="region of interest" description="Disordered" evidence="1">
    <location>
        <begin position="1"/>
        <end position="20"/>
    </location>
</feature>
<gene>
    <name evidence="3" type="ORF">GCM10010345_69740</name>
</gene>
<dbReference type="GO" id="GO:0004497">
    <property type="term" value="F:monooxygenase activity"/>
    <property type="evidence" value="ECO:0007669"/>
    <property type="project" value="UniProtKB-KW"/>
</dbReference>
<dbReference type="InterPro" id="IPR007138">
    <property type="entry name" value="ABM_dom"/>
</dbReference>
<keyword evidence="3" id="KW-0503">Monooxygenase</keyword>
<evidence type="ECO:0000259" key="2">
    <source>
        <dbReference type="PROSITE" id="PS51725"/>
    </source>
</evidence>
<keyword evidence="4" id="KW-1185">Reference proteome</keyword>
<organism evidence="3 4">
    <name type="scientific">Streptomyces canarius</name>
    <dbReference type="NCBI Taxonomy" id="285453"/>
    <lineage>
        <taxon>Bacteria</taxon>
        <taxon>Bacillati</taxon>
        <taxon>Actinomycetota</taxon>
        <taxon>Actinomycetes</taxon>
        <taxon>Kitasatosporales</taxon>
        <taxon>Streptomycetaceae</taxon>
        <taxon>Streptomyces</taxon>
    </lineage>
</organism>
<accession>A0ABQ3D330</accession>